<proteinExistence type="predicted"/>
<evidence type="ECO:0000313" key="1">
    <source>
        <dbReference type="EMBL" id="KAJ8688024.1"/>
    </source>
</evidence>
<dbReference type="Proteomes" id="UP001239111">
    <property type="component" value="Chromosome 1"/>
</dbReference>
<organism evidence="1 2">
    <name type="scientific">Eretmocerus hayati</name>
    <dbReference type="NCBI Taxonomy" id="131215"/>
    <lineage>
        <taxon>Eukaryota</taxon>
        <taxon>Metazoa</taxon>
        <taxon>Ecdysozoa</taxon>
        <taxon>Arthropoda</taxon>
        <taxon>Hexapoda</taxon>
        <taxon>Insecta</taxon>
        <taxon>Pterygota</taxon>
        <taxon>Neoptera</taxon>
        <taxon>Endopterygota</taxon>
        <taxon>Hymenoptera</taxon>
        <taxon>Apocrita</taxon>
        <taxon>Proctotrupomorpha</taxon>
        <taxon>Chalcidoidea</taxon>
        <taxon>Aphelinidae</taxon>
        <taxon>Aphelininae</taxon>
        <taxon>Eretmocerus</taxon>
    </lineage>
</organism>
<reference evidence="1" key="1">
    <citation type="submission" date="2023-04" db="EMBL/GenBank/DDBJ databases">
        <title>A chromosome-level genome assembly of the parasitoid wasp Eretmocerus hayati.</title>
        <authorList>
            <person name="Zhong Y."/>
            <person name="Liu S."/>
            <person name="Liu Y."/>
        </authorList>
    </citation>
    <scope>NUCLEOTIDE SEQUENCE</scope>
    <source>
        <strain evidence="1">ZJU_SS_LIU_2023</strain>
    </source>
</reference>
<comment type="caution">
    <text evidence="1">The sequence shown here is derived from an EMBL/GenBank/DDBJ whole genome shotgun (WGS) entry which is preliminary data.</text>
</comment>
<accession>A0ACC2PZC0</accession>
<evidence type="ECO:0000313" key="2">
    <source>
        <dbReference type="Proteomes" id="UP001239111"/>
    </source>
</evidence>
<dbReference type="EMBL" id="CM056741">
    <property type="protein sequence ID" value="KAJ8688024.1"/>
    <property type="molecule type" value="Genomic_DNA"/>
</dbReference>
<gene>
    <name evidence="1" type="ORF">QAD02_023819</name>
</gene>
<protein>
    <submittedName>
        <fullName evidence="1">Uncharacterized protein</fullName>
    </submittedName>
</protein>
<keyword evidence="2" id="KW-1185">Reference proteome</keyword>
<sequence>MKPIWKQEKLWMLKIFAAESWVAIILVLSVLSILGFLFGKLEPRKENYTPNNNVNLNDHILYTIALAAQQGLIDERNKDNLTQTPCTRDVPSSFVERSRNIYIITTLFSFFVIVAFNAVAIYSMVEKSMYLPFQDLRTLLQKSDYTLMTQAGSWTQKELESEINKFIKSKSDEWRVVYTESTKEVYDTVCSRTRKHVAAFLASDRYQADVEDICDLVRAPVTYFETWISSAFKRGYHARDFNIGFIKMYETGLFDGLKEHWLGRHTFDTRDSDFQSVEISQIVLLIYIFVGGLILSGLVLAMEVISFYSQKFLC</sequence>
<name>A0ACC2PZC0_9HYME</name>